<dbReference type="PANTHER" id="PTHR10151">
    <property type="entry name" value="ECTONUCLEOTIDE PYROPHOSPHATASE/PHOSPHODIESTERASE"/>
    <property type="match status" value="1"/>
</dbReference>
<sequence>MSKPFSAMLLAGAFALMQGGTVMAQANEQPKLIVGIVVDQMRWDYLYRYYDRYGAGGFKRMLGEGFSCENTYISHLPSFTAVGHSTVYTGSVPAIHGITGNDWTDQLTGRHWYCTEDTTEQSVGSSSAAGKMSPRNLLASTITDELRLATNFRSKVVGVSLKDRASILPAGHTPNGAFWLDDSNASFITSTYYMKELPEWVQKFNAKKEPAQLMSKPWETLYPINTYLQSSADNSKWEGTYTGETAPVFPHNMPEIYPKNPVSLRATPSGNTLTLDFAKAAIEGYNLGKGTATDFLTINCASTDYVGHQFGPNSIEVEDTYLRLDKDLAAFFTYLDQRVGKGKYLVFLTADHGAAHAVGFMKEHNIPGDLLVNKNELDGLLKEKFGTGGLVRGLWNYHVNFNVSRIDSAKLDYDAIKKETVKWLLKQPGVQFAVDVDNIGNSAIPEPIKSMIINGYNPKRTGSVMIVPEPGWYQGAATGTTHGNWNAYDVHIPLVFMGWHVKHGASNDITHMTDIAPTIAAMLRIQMPNGCVGKPVKQVTGQP</sequence>
<evidence type="ECO:0000313" key="8">
    <source>
        <dbReference type="Proteomes" id="UP000198984"/>
    </source>
</evidence>
<keyword evidence="2" id="KW-0479">Metal-binding</keyword>
<keyword evidence="8" id="KW-1185">Reference proteome</keyword>
<feature type="binding site" evidence="5">
    <location>
        <position position="101"/>
    </location>
    <ligand>
        <name>substrate</name>
    </ligand>
</feature>
<gene>
    <name evidence="7" type="ORF">SAMN04488505_10914</name>
</gene>
<feature type="active site" description="Phosphothreonine intermediate" evidence="4">
    <location>
        <position position="80"/>
    </location>
</feature>
<keyword evidence="1 4" id="KW-0597">Phosphoprotein</keyword>
<dbReference type="Pfam" id="PF01663">
    <property type="entry name" value="Phosphodiest"/>
    <property type="match status" value="1"/>
</dbReference>
<dbReference type="RefSeq" id="WP_202909364.1">
    <property type="nucleotide sequence ID" value="NZ_FOBB01000009.1"/>
</dbReference>
<dbReference type="InterPro" id="IPR026263">
    <property type="entry name" value="Alkaline_phosphatase_prok"/>
</dbReference>
<dbReference type="Gene3D" id="3.40.720.10">
    <property type="entry name" value="Alkaline Phosphatase, subunit A"/>
    <property type="match status" value="1"/>
</dbReference>
<proteinExistence type="predicted"/>
<evidence type="ECO:0000256" key="3">
    <source>
        <dbReference type="ARBA" id="ARBA00022729"/>
    </source>
</evidence>
<dbReference type="PANTHER" id="PTHR10151:SF120">
    <property type="entry name" value="BIS(5'-ADENOSYL)-TRIPHOSPHATASE"/>
    <property type="match status" value="1"/>
</dbReference>
<dbReference type="GO" id="GO:0004035">
    <property type="term" value="F:alkaline phosphatase activity"/>
    <property type="evidence" value="ECO:0007669"/>
    <property type="project" value="InterPro"/>
</dbReference>
<protein>
    <submittedName>
        <fullName evidence="7">Type I phosphodiesterase / nucleotide pyrophosphatase</fullName>
    </submittedName>
</protein>
<evidence type="ECO:0000313" key="7">
    <source>
        <dbReference type="EMBL" id="SEN22076.1"/>
    </source>
</evidence>
<dbReference type="CDD" id="cd16016">
    <property type="entry name" value="AP-SPAP"/>
    <property type="match status" value="1"/>
</dbReference>
<evidence type="ECO:0000256" key="1">
    <source>
        <dbReference type="ARBA" id="ARBA00022553"/>
    </source>
</evidence>
<dbReference type="AlphaFoldDB" id="A0A1H8ERS5"/>
<evidence type="ECO:0000256" key="2">
    <source>
        <dbReference type="ARBA" id="ARBA00022723"/>
    </source>
</evidence>
<dbReference type="EMBL" id="FOBB01000009">
    <property type="protein sequence ID" value="SEN22076.1"/>
    <property type="molecule type" value="Genomic_DNA"/>
</dbReference>
<evidence type="ECO:0000256" key="6">
    <source>
        <dbReference type="SAM" id="SignalP"/>
    </source>
</evidence>
<reference evidence="7 8" key="1">
    <citation type="submission" date="2016-10" db="EMBL/GenBank/DDBJ databases">
        <authorList>
            <person name="de Groot N.N."/>
        </authorList>
    </citation>
    <scope>NUCLEOTIDE SEQUENCE [LARGE SCALE GENOMIC DNA]</scope>
    <source>
        <strain evidence="7 8">DSM 21039</strain>
    </source>
</reference>
<dbReference type="PIRSF" id="PIRSF031924">
    <property type="entry name" value="Pi-irrepressible_AP"/>
    <property type="match status" value="1"/>
</dbReference>
<dbReference type="Proteomes" id="UP000198984">
    <property type="component" value="Unassembled WGS sequence"/>
</dbReference>
<keyword evidence="3 6" id="KW-0732">Signal</keyword>
<feature type="signal peptide" evidence="6">
    <location>
        <begin position="1"/>
        <end position="24"/>
    </location>
</feature>
<accession>A0A1H8ERS5</accession>
<dbReference type="Gene3D" id="3.30.1360.150">
    <property type="match status" value="1"/>
</dbReference>
<dbReference type="InterPro" id="IPR017850">
    <property type="entry name" value="Alkaline_phosphatase_core_sf"/>
</dbReference>
<feature type="chain" id="PRO_5011674698" evidence="6">
    <location>
        <begin position="25"/>
        <end position="543"/>
    </location>
</feature>
<evidence type="ECO:0000256" key="4">
    <source>
        <dbReference type="PIRSR" id="PIRSR031924-50"/>
    </source>
</evidence>
<dbReference type="GO" id="GO:0046872">
    <property type="term" value="F:metal ion binding"/>
    <property type="evidence" value="ECO:0007669"/>
    <property type="project" value="UniProtKB-KW"/>
</dbReference>
<dbReference type="NCBIfam" id="NF042991">
    <property type="entry name" value="alk_phos_PafA"/>
    <property type="match status" value="1"/>
</dbReference>
<dbReference type="STRING" id="573321.SAMN04488505_10914"/>
<feature type="binding site" evidence="5">
    <location>
        <begin position="162"/>
        <end position="164"/>
    </location>
    <ligand>
        <name>substrate</name>
    </ligand>
</feature>
<organism evidence="7 8">
    <name type="scientific">Chitinophaga rupis</name>
    <dbReference type="NCBI Taxonomy" id="573321"/>
    <lineage>
        <taxon>Bacteria</taxon>
        <taxon>Pseudomonadati</taxon>
        <taxon>Bacteroidota</taxon>
        <taxon>Chitinophagia</taxon>
        <taxon>Chitinophagales</taxon>
        <taxon>Chitinophagaceae</taxon>
        <taxon>Chitinophaga</taxon>
    </lineage>
</organism>
<name>A0A1H8ERS5_9BACT</name>
<evidence type="ECO:0000256" key="5">
    <source>
        <dbReference type="PIRSR" id="PIRSR031924-51"/>
    </source>
</evidence>
<dbReference type="InterPro" id="IPR002591">
    <property type="entry name" value="Phosphodiest/P_Trfase"/>
</dbReference>
<dbReference type="SUPFAM" id="SSF53649">
    <property type="entry name" value="Alkaline phosphatase-like"/>
    <property type="match status" value="1"/>
</dbReference>